<dbReference type="OrthoDB" id="6064855at2"/>
<dbReference type="InterPro" id="IPR000962">
    <property type="entry name" value="Znf_DskA_TraR"/>
</dbReference>
<comment type="caution">
    <text evidence="6">The sequence shown here is derived from an EMBL/GenBank/DDBJ whole genome shotgun (WGS) entry which is preliminary data.</text>
</comment>
<reference evidence="6 7" key="1">
    <citation type="submission" date="2014-04" db="EMBL/GenBank/DDBJ databases">
        <title>Marinobacterium kochiensis sp. nov., isolated from sediment sample collected from Kochi backwaters in Kerala, India.</title>
        <authorList>
            <person name="Singh A."/>
            <person name="Pinnaka A.K."/>
        </authorList>
    </citation>
    <scope>NUCLEOTIDE SEQUENCE [LARGE SCALE GENOMIC DNA]</scope>
    <source>
        <strain evidence="6 7">AK27</strain>
    </source>
</reference>
<evidence type="ECO:0000256" key="3">
    <source>
        <dbReference type="ARBA" id="ARBA00022833"/>
    </source>
</evidence>
<dbReference type="PATRIC" id="fig|1232683.4.peg.3662"/>
<evidence type="ECO:0000256" key="4">
    <source>
        <dbReference type="PROSITE-ProRule" id="PRU00510"/>
    </source>
</evidence>
<protein>
    <recommendedName>
        <fullName evidence="5">Zinc finger DksA/TraR C4-type domain-containing protein</fullName>
    </recommendedName>
</protein>
<dbReference type="Pfam" id="PF01258">
    <property type="entry name" value="zf-dskA_traR"/>
    <property type="match status" value="1"/>
</dbReference>
<proteinExistence type="predicted"/>
<evidence type="ECO:0000313" key="7">
    <source>
        <dbReference type="Proteomes" id="UP000028252"/>
    </source>
</evidence>
<keyword evidence="3" id="KW-0862">Zinc</keyword>
<accession>A0A081FU55</accession>
<dbReference type="Gene3D" id="1.20.120.910">
    <property type="entry name" value="DksA, coiled-coil domain"/>
    <property type="match status" value="1"/>
</dbReference>
<evidence type="ECO:0000256" key="2">
    <source>
        <dbReference type="ARBA" id="ARBA00022771"/>
    </source>
</evidence>
<dbReference type="PROSITE" id="PS51128">
    <property type="entry name" value="ZF_DKSA_2"/>
    <property type="match status" value="1"/>
</dbReference>
<gene>
    <name evidence="6" type="ORF">ADIMK_3721</name>
</gene>
<dbReference type="STRING" id="1232683.ADIMK_3721"/>
<name>A0A081FU55_9GAMM</name>
<organism evidence="6 7">
    <name type="scientific">Marinobacterium lacunae</name>
    <dbReference type="NCBI Taxonomy" id="1232683"/>
    <lineage>
        <taxon>Bacteria</taxon>
        <taxon>Pseudomonadati</taxon>
        <taxon>Pseudomonadota</taxon>
        <taxon>Gammaproteobacteria</taxon>
        <taxon>Oceanospirillales</taxon>
        <taxon>Oceanospirillaceae</taxon>
        <taxon>Marinobacterium</taxon>
    </lineage>
</organism>
<dbReference type="AlphaFoldDB" id="A0A081FU55"/>
<dbReference type="PANTHER" id="PTHR33823">
    <property type="entry name" value="RNA POLYMERASE-BINDING TRANSCRIPTION FACTOR DKSA-RELATED"/>
    <property type="match status" value="1"/>
</dbReference>
<sequence length="75" mass="8361">MISGNLARDAADELVYQIQRDLQRVDAALERIDTGLYGYCVGCGEEIEMNQLRADPSTSFCLSCNSRVNRRASCK</sequence>
<dbReference type="Proteomes" id="UP000028252">
    <property type="component" value="Unassembled WGS sequence"/>
</dbReference>
<feature type="domain" description="Zinc finger DksA/TraR C4-type" evidence="5">
    <location>
        <begin position="35"/>
        <end position="68"/>
    </location>
</feature>
<feature type="zinc finger region" description="dksA C4-type" evidence="4">
    <location>
        <begin position="40"/>
        <end position="64"/>
    </location>
</feature>
<dbReference type="GO" id="GO:0008270">
    <property type="term" value="F:zinc ion binding"/>
    <property type="evidence" value="ECO:0007669"/>
    <property type="project" value="UniProtKB-KW"/>
</dbReference>
<dbReference type="PANTHER" id="PTHR33823:SF4">
    <property type="entry name" value="GENERAL STRESS PROTEIN 16O"/>
    <property type="match status" value="1"/>
</dbReference>
<dbReference type="eggNOG" id="COG1734">
    <property type="taxonomic scope" value="Bacteria"/>
</dbReference>
<dbReference type="SUPFAM" id="SSF57716">
    <property type="entry name" value="Glucocorticoid receptor-like (DNA-binding domain)"/>
    <property type="match status" value="1"/>
</dbReference>
<keyword evidence="1" id="KW-0479">Metal-binding</keyword>
<keyword evidence="7" id="KW-1185">Reference proteome</keyword>
<keyword evidence="2" id="KW-0863">Zinc-finger</keyword>
<evidence type="ECO:0000259" key="5">
    <source>
        <dbReference type="Pfam" id="PF01258"/>
    </source>
</evidence>
<evidence type="ECO:0000256" key="1">
    <source>
        <dbReference type="ARBA" id="ARBA00022723"/>
    </source>
</evidence>
<dbReference type="EMBL" id="JMQN01000057">
    <property type="protein sequence ID" value="KEA62060.1"/>
    <property type="molecule type" value="Genomic_DNA"/>
</dbReference>
<evidence type="ECO:0000313" key="6">
    <source>
        <dbReference type="EMBL" id="KEA62060.1"/>
    </source>
</evidence>